<evidence type="ECO:0000259" key="1">
    <source>
        <dbReference type="Pfam" id="PF13358"/>
    </source>
</evidence>
<proteinExistence type="predicted"/>
<gene>
    <name evidence="2" type="ORF">P5673_012555</name>
</gene>
<dbReference type="GO" id="GO:0003676">
    <property type="term" value="F:nucleic acid binding"/>
    <property type="evidence" value="ECO:0007669"/>
    <property type="project" value="InterPro"/>
</dbReference>
<name>A0AAD9QN08_ACRCE</name>
<dbReference type="Proteomes" id="UP001249851">
    <property type="component" value="Unassembled WGS sequence"/>
</dbReference>
<organism evidence="2 3">
    <name type="scientific">Acropora cervicornis</name>
    <name type="common">Staghorn coral</name>
    <dbReference type="NCBI Taxonomy" id="6130"/>
    <lineage>
        <taxon>Eukaryota</taxon>
        <taxon>Metazoa</taxon>
        <taxon>Cnidaria</taxon>
        <taxon>Anthozoa</taxon>
        <taxon>Hexacorallia</taxon>
        <taxon>Scleractinia</taxon>
        <taxon>Astrocoeniina</taxon>
        <taxon>Acroporidae</taxon>
        <taxon>Acropora</taxon>
    </lineage>
</organism>
<accession>A0AAD9QN08</accession>
<dbReference type="EMBL" id="JARQWQ010000023">
    <property type="protein sequence ID" value="KAK2564300.1"/>
    <property type="molecule type" value="Genomic_DNA"/>
</dbReference>
<comment type="caution">
    <text evidence="2">The sequence shown here is derived from an EMBL/GenBank/DDBJ whole genome shotgun (WGS) entry which is preliminary data.</text>
</comment>
<reference evidence="2" key="2">
    <citation type="journal article" date="2023" name="Science">
        <title>Genomic signatures of disease resistance in endangered staghorn corals.</title>
        <authorList>
            <person name="Vollmer S.V."/>
            <person name="Selwyn J.D."/>
            <person name="Despard B.A."/>
            <person name="Roesel C.L."/>
        </authorList>
    </citation>
    <scope>NUCLEOTIDE SEQUENCE</scope>
    <source>
        <strain evidence="2">K2</strain>
    </source>
</reference>
<dbReference type="InterPro" id="IPR038717">
    <property type="entry name" value="Tc1-like_DDE_dom"/>
</dbReference>
<reference evidence="2" key="1">
    <citation type="journal article" date="2023" name="G3 (Bethesda)">
        <title>Whole genome assembly and annotation of the endangered Caribbean coral Acropora cervicornis.</title>
        <authorList>
            <person name="Selwyn J.D."/>
            <person name="Vollmer S.V."/>
        </authorList>
    </citation>
    <scope>NUCLEOTIDE SEQUENCE</scope>
    <source>
        <strain evidence="2">K2</strain>
    </source>
</reference>
<dbReference type="InterPro" id="IPR036397">
    <property type="entry name" value="RNaseH_sf"/>
</dbReference>
<dbReference type="Gene3D" id="3.30.420.10">
    <property type="entry name" value="Ribonuclease H-like superfamily/Ribonuclease H"/>
    <property type="match status" value="1"/>
</dbReference>
<dbReference type="Pfam" id="PF13358">
    <property type="entry name" value="DDE_3"/>
    <property type="match status" value="1"/>
</dbReference>
<keyword evidence="3" id="KW-1185">Reference proteome</keyword>
<evidence type="ECO:0000313" key="3">
    <source>
        <dbReference type="Proteomes" id="UP001249851"/>
    </source>
</evidence>
<protein>
    <recommendedName>
        <fullName evidence="1">Tc1-like transposase DDE domain-containing protein</fullName>
    </recommendedName>
</protein>
<sequence length="110" mass="12319">MLPDYNGSAALDGGDIVIMDNCGFHHARHIEPLLQNILNRCGIELIDQPPYSPHLNTYEYCFNQIKQFLQLHQLLAMNETKVAIGEAICHITAGNSAGCYRKCGYLLENL</sequence>
<evidence type="ECO:0000313" key="2">
    <source>
        <dbReference type="EMBL" id="KAK2564300.1"/>
    </source>
</evidence>
<feature type="domain" description="Tc1-like transposase DDE" evidence="1">
    <location>
        <begin position="14"/>
        <end position="71"/>
    </location>
</feature>
<dbReference type="AlphaFoldDB" id="A0AAD9QN08"/>